<dbReference type="InterPro" id="IPR013783">
    <property type="entry name" value="Ig-like_fold"/>
</dbReference>
<feature type="repeat" description="NHL" evidence="8">
    <location>
        <begin position="571"/>
        <end position="612"/>
    </location>
</feature>
<comment type="similarity">
    <text evidence="1">Belongs to the TRIM/RBCC family.</text>
</comment>
<dbReference type="PROSITE" id="PS50194">
    <property type="entry name" value="FILAMIN_REPEAT"/>
    <property type="match status" value="1"/>
</dbReference>
<evidence type="ECO:0000256" key="1">
    <source>
        <dbReference type="ARBA" id="ARBA00008518"/>
    </source>
</evidence>
<keyword evidence="12" id="KW-1185">Reference proteome</keyword>
<evidence type="ECO:0000256" key="6">
    <source>
        <dbReference type="PROSITE-ProRule" id="PRU00024"/>
    </source>
</evidence>
<dbReference type="OrthoDB" id="252722at2759"/>
<dbReference type="PROSITE" id="PS50089">
    <property type="entry name" value="ZF_RING_2"/>
    <property type="match status" value="1"/>
</dbReference>
<evidence type="ECO:0008006" key="13">
    <source>
        <dbReference type="Google" id="ProtNLM"/>
    </source>
</evidence>
<dbReference type="Gene3D" id="3.30.160.60">
    <property type="entry name" value="Classic Zinc Finger"/>
    <property type="match status" value="1"/>
</dbReference>
<dbReference type="Pfam" id="PF00630">
    <property type="entry name" value="Filamin"/>
    <property type="match status" value="1"/>
</dbReference>
<dbReference type="EnsemblMetazoa" id="XM_003730048">
    <property type="protein sequence ID" value="XP_003730096"/>
    <property type="gene ID" value="LOC100890056"/>
</dbReference>
<dbReference type="Pfam" id="PF00643">
    <property type="entry name" value="zf-B_box"/>
    <property type="match status" value="1"/>
</dbReference>
<feature type="domain" description="B box-type" evidence="10">
    <location>
        <begin position="155"/>
        <end position="200"/>
    </location>
</feature>
<dbReference type="Proteomes" id="UP000007110">
    <property type="component" value="Unassembled WGS sequence"/>
</dbReference>
<dbReference type="PANTHER" id="PTHR25462">
    <property type="entry name" value="BONUS, ISOFORM C-RELATED"/>
    <property type="match status" value="1"/>
</dbReference>
<keyword evidence="5" id="KW-0862">Zinc</keyword>
<dbReference type="SUPFAM" id="SSF57845">
    <property type="entry name" value="B-box zinc-binding domain"/>
    <property type="match status" value="1"/>
</dbReference>
<evidence type="ECO:0000259" key="9">
    <source>
        <dbReference type="PROSITE" id="PS50089"/>
    </source>
</evidence>
<keyword evidence="3" id="KW-0677">Repeat</keyword>
<dbReference type="OMA" id="CENEASH"/>
<evidence type="ECO:0000256" key="4">
    <source>
        <dbReference type="ARBA" id="ARBA00022771"/>
    </source>
</evidence>
<evidence type="ECO:0000256" key="3">
    <source>
        <dbReference type="ARBA" id="ARBA00022737"/>
    </source>
</evidence>
<reference evidence="12" key="1">
    <citation type="submission" date="2015-02" db="EMBL/GenBank/DDBJ databases">
        <title>Genome sequencing for Strongylocentrotus purpuratus.</title>
        <authorList>
            <person name="Murali S."/>
            <person name="Liu Y."/>
            <person name="Vee V."/>
            <person name="English A."/>
            <person name="Wang M."/>
            <person name="Skinner E."/>
            <person name="Han Y."/>
            <person name="Muzny D.M."/>
            <person name="Worley K.C."/>
            <person name="Gibbs R.A."/>
        </authorList>
    </citation>
    <scope>NUCLEOTIDE SEQUENCE</scope>
</reference>
<keyword evidence="4 6" id="KW-0863">Zinc-finger</keyword>
<dbReference type="InterPro" id="IPR001258">
    <property type="entry name" value="NHL_repeat"/>
</dbReference>
<dbReference type="InterPro" id="IPR014756">
    <property type="entry name" value="Ig_E-set"/>
</dbReference>
<dbReference type="CDD" id="cd05819">
    <property type="entry name" value="NHL"/>
    <property type="match status" value="1"/>
</dbReference>
<dbReference type="PROSITE" id="PS00518">
    <property type="entry name" value="ZF_RING_1"/>
    <property type="match status" value="1"/>
</dbReference>
<name>A0A7M7GJ42_STRPU</name>
<dbReference type="AlphaFoldDB" id="A0A7M7GJ42"/>
<dbReference type="Pfam" id="PF17170">
    <property type="entry name" value="DUF5128"/>
    <property type="match status" value="1"/>
</dbReference>
<evidence type="ECO:0000256" key="8">
    <source>
        <dbReference type="PROSITE-ProRule" id="PRU00504"/>
    </source>
</evidence>
<accession>A0A7M7GJ42</accession>
<dbReference type="Pfam" id="PF15227">
    <property type="entry name" value="zf-C3HC4_4"/>
    <property type="match status" value="1"/>
</dbReference>
<dbReference type="InterPro" id="IPR001298">
    <property type="entry name" value="Filamin/ABP280_rpt"/>
</dbReference>
<dbReference type="GeneID" id="100890056"/>
<dbReference type="SUPFAM" id="SSF81296">
    <property type="entry name" value="E set domains"/>
    <property type="match status" value="1"/>
</dbReference>
<dbReference type="SMART" id="SM00557">
    <property type="entry name" value="IG_FLMN"/>
    <property type="match status" value="1"/>
</dbReference>
<feature type="domain" description="RING-type" evidence="9">
    <location>
        <begin position="18"/>
        <end position="59"/>
    </location>
</feature>
<protein>
    <recommendedName>
        <fullName evidence="13">E3 ubiquitin-protein ligase TRIM71</fullName>
    </recommendedName>
</protein>
<dbReference type="InParanoid" id="A0A7M7GJ42"/>
<dbReference type="RefSeq" id="XP_003730096.2">
    <property type="nucleotide sequence ID" value="XM_003730048.3"/>
</dbReference>
<dbReference type="SMART" id="SM00336">
    <property type="entry name" value="BBOX"/>
    <property type="match status" value="2"/>
</dbReference>
<evidence type="ECO:0000256" key="2">
    <source>
        <dbReference type="ARBA" id="ARBA00022723"/>
    </source>
</evidence>
<feature type="repeat" description="NHL" evidence="8">
    <location>
        <begin position="494"/>
        <end position="525"/>
    </location>
</feature>
<sequence>MASSVVRAEDIDREFLQCPLCIDRLQKPKVLSCQHTFCVGCLELWVAKNNDQLSCPVCRNEYELPQAGVHSLPDNFFVNSIIDFIGRKRQASATALTCHGCENEASHYCTNCEEELCFDCAGAHRRLRLTKNHKLTTLDEHQSSGMRVDCDFAKQDDKMCRSHRGYLLELFCHSCDIPICRLCVLKDHPPSKHVHDTLQETAASRRKTLGTLAATAKERVSGLRDSVTILKETQRRLKMSRDRIDGQIKQRKQKMIEMIELFEQEASAELGEEFSSRDTKLEEEIETKQRLLDKTVSVCNVLENLHGEGDDHALLYISRDTTWKLEESINFSAGVETEDNGYIGFNVGEDSYDRAAAFGQVQNPTMTSTSHIAIGLQPSCPPVISAGEDVCLTVTTRNAGGQQVRNGGAPVTAKLCSPAGEVGIARVRDRMDGNYDITFRPNCAGKHRLIVSVFGKQIGESPLEFDVMQPERQVITFGNLTTSGVNPFMADARLREPWGVTVSDRTGLIYVADTGNSCIRVFDIDGNAKGQLGFPNFAQRFEPVDLTLNNNDNLVITDHRNQQVLVCNQDGTLTQIFGAAELRRPCGVAVNSLGYVYVTDHESHCVRVYDPDGLHVRDMGGYGNTLGYFRGPISAAVNSKDELIVSDRDNHRLQIFDTDGDYLLEVTPSGEGDDEFKYPTGVATDLNDNIYVCNDWNGRVLKFSPDGTFVKRVDSDEDGLRYPNGIAITDDVKVVVVDYGNDCVKVFA</sequence>
<dbReference type="PROSITE" id="PS51125">
    <property type="entry name" value="NHL"/>
    <property type="match status" value="5"/>
</dbReference>
<feature type="repeat" description="NHL" evidence="8">
    <location>
        <begin position="707"/>
        <end position="748"/>
    </location>
</feature>
<dbReference type="Gene3D" id="3.30.40.10">
    <property type="entry name" value="Zinc/RING finger domain, C3HC4 (zinc finger)"/>
    <property type="match status" value="1"/>
</dbReference>
<feature type="repeat" description="Filamin" evidence="7">
    <location>
        <begin position="375"/>
        <end position="467"/>
    </location>
</feature>
<dbReference type="InterPro" id="IPR011042">
    <property type="entry name" value="6-blade_b-propeller_TolB-like"/>
</dbReference>
<evidence type="ECO:0000313" key="12">
    <source>
        <dbReference type="Proteomes" id="UP000007110"/>
    </source>
</evidence>
<feature type="repeat" description="NHL" evidence="8">
    <location>
        <begin position="670"/>
        <end position="706"/>
    </location>
</feature>
<dbReference type="InterPro" id="IPR001841">
    <property type="entry name" value="Znf_RING"/>
</dbReference>
<evidence type="ECO:0000259" key="10">
    <source>
        <dbReference type="PROSITE" id="PS50119"/>
    </source>
</evidence>
<reference evidence="11" key="2">
    <citation type="submission" date="2021-01" db="UniProtKB">
        <authorList>
            <consortium name="EnsemblMetazoa"/>
        </authorList>
    </citation>
    <scope>IDENTIFICATION</scope>
</reference>
<feature type="repeat" description="NHL" evidence="8">
    <location>
        <begin position="620"/>
        <end position="659"/>
    </location>
</feature>
<keyword evidence="2" id="KW-0479">Metal-binding</keyword>
<evidence type="ECO:0000256" key="7">
    <source>
        <dbReference type="PROSITE-ProRule" id="PRU00087"/>
    </source>
</evidence>
<proteinExistence type="inferred from homology"/>
<dbReference type="GO" id="GO:0061630">
    <property type="term" value="F:ubiquitin protein ligase activity"/>
    <property type="evidence" value="ECO:0000318"/>
    <property type="project" value="GO_Central"/>
</dbReference>
<dbReference type="Pfam" id="PF01436">
    <property type="entry name" value="NHL"/>
    <property type="match status" value="2"/>
</dbReference>
<feature type="domain" description="B box-type" evidence="10">
    <location>
        <begin position="93"/>
        <end position="138"/>
    </location>
</feature>
<dbReference type="SUPFAM" id="SSF101898">
    <property type="entry name" value="NHL repeat"/>
    <property type="match status" value="1"/>
</dbReference>
<dbReference type="InterPro" id="IPR017868">
    <property type="entry name" value="Filamin/ABP280_repeat-like"/>
</dbReference>
<dbReference type="InterPro" id="IPR017907">
    <property type="entry name" value="Znf_RING_CS"/>
</dbReference>
<organism evidence="11 12">
    <name type="scientific">Strongylocentrotus purpuratus</name>
    <name type="common">Purple sea urchin</name>
    <dbReference type="NCBI Taxonomy" id="7668"/>
    <lineage>
        <taxon>Eukaryota</taxon>
        <taxon>Metazoa</taxon>
        <taxon>Echinodermata</taxon>
        <taxon>Eleutherozoa</taxon>
        <taxon>Echinozoa</taxon>
        <taxon>Echinoidea</taxon>
        <taxon>Euechinoidea</taxon>
        <taxon>Echinacea</taxon>
        <taxon>Camarodonta</taxon>
        <taxon>Echinidea</taxon>
        <taxon>Strongylocentrotidae</taxon>
        <taxon>Strongylocentrotus</taxon>
    </lineage>
</organism>
<dbReference type="SUPFAM" id="SSF57850">
    <property type="entry name" value="RING/U-box"/>
    <property type="match status" value="1"/>
</dbReference>
<dbReference type="Gene3D" id="2.120.10.30">
    <property type="entry name" value="TolB, C-terminal domain"/>
    <property type="match status" value="2"/>
</dbReference>
<dbReference type="KEGG" id="spu:100890056"/>
<evidence type="ECO:0000313" key="11">
    <source>
        <dbReference type="EnsemblMetazoa" id="XP_003730096"/>
    </source>
</evidence>
<dbReference type="InterPro" id="IPR047153">
    <property type="entry name" value="TRIM45/56/19-like"/>
</dbReference>
<dbReference type="PANTHER" id="PTHR25462:SF229">
    <property type="entry name" value="TRANSCRIPTION INTERMEDIARY FACTOR 1-BETA"/>
    <property type="match status" value="1"/>
</dbReference>
<dbReference type="Gene3D" id="2.60.40.10">
    <property type="entry name" value="Immunoglobulins"/>
    <property type="match status" value="1"/>
</dbReference>
<dbReference type="SMART" id="SM00184">
    <property type="entry name" value="RING"/>
    <property type="match status" value="1"/>
</dbReference>
<dbReference type="GO" id="GO:0008270">
    <property type="term" value="F:zinc ion binding"/>
    <property type="evidence" value="ECO:0007669"/>
    <property type="project" value="UniProtKB-KW"/>
</dbReference>
<dbReference type="InterPro" id="IPR013083">
    <property type="entry name" value="Znf_RING/FYVE/PHD"/>
</dbReference>
<evidence type="ECO:0000256" key="5">
    <source>
        <dbReference type="ARBA" id="ARBA00022833"/>
    </source>
</evidence>
<dbReference type="PROSITE" id="PS50119">
    <property type="entry name" value="ZF_BBOX"/>
    <property type="match status" value="2"/>
</dbReference>
<dbReference type="InterPro" id="IPR000315">
    <property type="entry name" value="Znf_B-box"/>
</dbReference>